<evidence type="ECO:0000313" key="1">
    <source>
        <dbReference type="EMBL" id="CAG9932099.1"/>
    </source>
</evidence>
<organism evidence="1 2">
    <name type="scientific">Candidatus Nitrotoga arctica</name>
    <dbReference type="NCBI Taxonomy" id="453162"/>
    <lineage>
        <taxon>Bacteria</taxon>
        <taxon>Pseudomonadati</taxon>
        <taxon>Pseudomonadota</taxon>
        <taxon>Betaproteobacteria</taxon>
        <taxon>Nitrosomonadales</taxon>
        <taxon>Gallionellaceae</taxon>
        <taxon>Candidatus Nitrotoga</taxon>
    </lineage>
</organism>
<dbReference type="SUPFAM" id="SSF56954">
    <property type="entry name" value="Outer membrane efflux proteins (OEP)"/>
    <property type="match status" value="1"/>
</dbReference>
<name>A0ABN8AKE9_9PROT</name>
<protein>
    <submittedName>
        <fullName evidence="1">Outer membrane protein TolC</fullName>
    </submittedName>
</protein>
<dbReference type="EMBL" id="OU912926">
    <property type="protein sequence ID" value="CAG9932099.1"/>
    <property type="molecule type" value="Genomic_DNA"/>
</dbReference>
<gene>
    <name evidence="1" type="ORF">NTG6680_0846</name>
</gene>
<dbReference type="PANTHER" id="PTHR30203:SF24">
    <property type="entry name" value="BLR4935 PROTEIN"/>
    <property type="match status" value="1"/>
</dbReference>
<sequence>MGWDLNLSMTTLMASSWVSMPRVLITLLFISATLSGCATFSKDGGFGAVQKTTKDLISKEVQWVKSVDDQDSVQSYTEELLKNPLTVNDAVQIALFNNKGLQAAFYDLGISEADMVQAGKLPNPRFTMLHAKNNDDYKIEQSFTFNIFSLLTMPKALQIEKRLFEQTQRQTAMEVLRLANETRKAYFKAVAADQSTHYMQQVRTAAEASAELARNMVKAGNWRKLDQAREQGFYADAALGVARAERNKITAYEELTRLMGLWGKQTQFTFPERLPDLPITVDESNNIEQTAMDQRLDLQSLRLQTEALANQLGLTKATRFINVLEVGPARVLEGKRSDPYKKGFEITFEIPIFDWGTARVARAEAIYMQAVNLLAETAVNARSEVRQSYKLYRSNYDIAKHYRDEIVPIRKRISAENQLRYNGMLISAFELLVNAQLQINSVNSYIEALRDFWLSQSDLEMALIGKPLFSSSTGSPMRDNQMSMGH</sequence>
<accession>A0ABN8AKE9</accession>
<keyword evidence="2" id="KW-1185">Reference proteome</keyword>
<reference evidence="1 2" key="1">
    <citation type="submission" date="2021-10" db="EMBL/GenBank/DDBJ databases">
        <authorList>
            <person name="Koch H."/>
        </authorList>
    </citation>
    <scope>NUCLEOTIDE SEQUENCE [LARGE SCALE GENOMIC DNA]</scope>
    <source>
        <strain evidence="1">6680</strain>
    </source>
</reference>
<proteinExistence type="predicted"/>
<dbReference type="Proteomes" id="UP000839052">
    <property type="component" value="Chromosome"/>
</dbReference>
<evidence type="ECO:0000313" key="2">
    <source>
        <dbReference type="Proteomes" id="UP000839052"/>
    </source>
</evidence>
<dbReference type="Gene3D" id="1.20.1600.10">
    <property type="entry name" value="Outer membrane efflux proteins (OEP)"/>
    <property type="match status" value="1"/>
</dbReference>
<dbReference type="InterPro" id="IPR010131">
    <property type="entry name" value="MdtP/NodT-like"/>
</dbReference>
<dbReference type="PANTHER" id="PTHR30203">
    <property type="entry name" value="OUTER MEMBRANE CATION EFFLUX PROTEIN"/>
    <property type="match status" value="1"/>
</dbReference>